<comment type="similarity">
    <text evidence="9">Belongs to the methyl-accepting chemotaxis (MCP) protein family.</text>
</comment>
<dbReference type="FunFam" id="1.10.287.950:FF:000001">
    <property type="entry name" value="Methyl-accepting chemotaxis sensory transducer"/>
    <property type="match status" value="1"/>
</dbReference>
<dbReference type="EMBL" id="RBZV01000003">
    <property type="protein sequence ID" value="RKP49343.1"/>
    <property type="molecule type" value="Genomic_DNA"/>
</dbReference>
<dbReference type="GO" id="GO:0004888">
    <property type="term" value="F:transmembrane signaling receptor activity"/>
    <property type="evidence" value="ECO:0007669"/>
    <property type="project" value="InterPro"/>
</dbReference>
<gene>
    <name evidence="13" type="ORF">D7S89_11275</name>
</gene>
<evidence type="ECO:0000256" key="3">
    <source>
        <dbReference type="ARBA" id="ARBA00022481"/>
    </source>
</evidence>
<dbReference type="AlphaFoldDB" id="A0A494XP82"/>
<sequence>MKPSRFTVKGRLYALFAVVVSVLVAVGGIGLTGVERTDDALRQVFEGRAKALQRISSIDELVAKTHFAVSDAVLDPSASKTEAVLAASASNLQAIDALLREYRAYPLEADERVLAERFAADWALLRDKGFAPTLGYLKANNLSEAQWVVTQALEPNAKQVKTETARLRALQLESAQREYDRAQTLAHTVQVLVAVCIVVGIAIVAALCWAMASELFRQLGGEPAYAADIANAIAEGDLSVQVQVKPGDTHSVLHAMQSMRERLAVMIGTIQRAAAGISHATNEIASGNADLSARTEKHATGIQQTANSMEQLAATVRANADHAREANVLAGQASSKAEHGNEAATDAISRMHSLSERSQKIRSITSVIEGIAFQTNLLALNAAVEAARAGQSGRGFAVVAQEVRALAHRSSEAAKEITGLINDVTSEVDGGSATVERAGSTIVDMLGSVKRVAALIDEISHASDEQSSGIAQINRAVSQMDEVTQHNALLVQKAAAAAVELADEAAALRDAVAIFRVAA</sequence>
<feature type="domain" description="Methyl-accepting transducer" evidence="12">
    <location>
        <begin position="273"/>
        <end position="502"/>
    </location>
</feature>
<keyword evidence="4" id="KW-0997">Cell inner membrane</keyword>
<keyword evidence="5 11" id="KW-0812">Transmembrane</keyword>
<feature type="transmembrane region" description="Helical" evidence="11">
    <location>
        <begin position="12"/>
        <end position="34"/>
    </location>
</feature>
<dbReference type="Pfam" id="PF00015">
    <property type="entry name" value="MCPsignal"/>
    <property type="match status" value="1"/>
</dbReference>
<comment type="caution">
    <text evidence="13">The sequence shown here is derived from an EMBL/GenBank/DDBJ whole genome shotgun (WGS) entry which is preliminary data.</text>
</comment>
<evidence type="ECO:0000256" key="6">
    <source>
        <dbReference type="ARBA" id="ARBA00022989"/>
    </source>
</evidence>
<feature type="transmembrane region" description="Helical" evidence="11">
    <location>
        <begin position="191"/>
        <end position="212"/>
    </location>
</feature>
<dbReference type="GO" id="GO:0005886">
    <property type="term" value="C:plasma membrane"/>
    <property type="evidence" value="ECO:0007669"/>
    <property type="project" value="UniProtKB-SubCell"/>
</dbReference>
<evidence type="ECO:0000256" key="10">
    <source>
        <dbReference type="PROSITE-ProRule" id="PRU00284"/>
    </source>
</evidence>
<accession>A0A494XP82</accession>
<evidence type="ECO:0000313" key="14">
    <source>
        <dbReference type="Proteomes" id="UP000280434"/>
    </source>
</evidence>
<evidence type="ECO:0000256" key="11">
    <source>
        <dbReference type="SAM" id="Phobius"/>
    </source>
</evidence>
<evidence type="ECO:0000313" key="13">
    <source>
        <dbReference type="EMBL" id="RKP49343.1"/>
    </source>
</evidence>
<dbReference type="InterPro" id="IPR004090">
    <property type="entry name" value="Chemotax_Me-accpt_rcpt"/>
</dbReference>
<evidence type="ECO:0000256" key="5">
    <source>
        <dbReference type="ARBA" id="ARBA00022692"/>
    </source>
</evidence>
<evidence type="ECO:0000256" key="7">
    <source>
        <dbReference type="ARBA" id="ARBA00023136"/>
    </source>
</evidence>
<dbReference type="InterPro" id="IPR004089">
    <property type="entry name" value="MCPsignal_dom"/>
</dbReference>
<dbReference type="OrthoDB" id="9035482at2"/>
<reference evidence="13 14" key="1">
    <citation type="submission" date="2018-10" db="EMBL/GenBank/DDBJ databases">
        <title>Paraburkholderia sp. 7MK8-2, isolated from soil.</title>
        <authorList>
            <person name="Gao Z.-H."/>
            <person name="Qiu L.-H."/>
        </authorList>
    </citation>
    <scope>NUCLEOTIDE SEQUENCE [LARGE SCALE GENOMIC DNA]</scope>
    <source>
        <strain evidence="13 14">7MK8-2</strain>
    </source>
</reference>
<dbReference type="PANTHER" id="PTHR43531">
    <property type="entry name" value="PROTEIN ICFG"/>
    <property type="match status" value="1"/>
</dbReference>
<dbReference type="SMART" id="SM00283">
    <property type="entry name" value="MA"/>
    <property type="match status" value="1"/>
</dbReference>
<proteinExistence type="inferred from homology"/>
<protein>
    <submittedName>
        <fullName evidence="13">Methyl-accepting chemotaxis protein</fullName>
    </submittedName>
</protein>
<dbReference type="SUPFAM" id="SSF58104">
    <property type="entry name" value="Methyl-accepting chemotaxis protein (MCP) signaling domain"/>
    <property type="match status" value="1"/>
</dbReference>
<dbReference type="GO" id="GO:0006935">
    <property type="term" value="P:chemotaxis"/>
    <property type="evidence" value="ECO:0007669"/>
    <property type="project" value="InterPro"/>
</dbReference>
<dbReference type="RefSeq" id="WP_121277731.1">
    <property type="nucleotide sequence ID" value="NZ_RBZV01000003.1"/>
</dbReference>
<keyword evidence="3" id="KW-0488">Methylation</keyword>
<dbReference type="PROSITE" id="PS50111">
    <property type="entry name" value="CHEMOTAXIS_TRANSDUC_2"/>
    <property type="match status" value="1"/>
</dbReference>
<evidence type="ECO:0000256" key="9">
    <source>
        <dbReference type="ARBA" id="ARBA00029447"/>
    </source>
</evidence>
<evidence type="ECO:0000259" key="12">
    <source>
        <dbReference type="PROSITE" id="PS50111"/>
    </source>
</evidence>
<keyword evidence="2" id="KW-1003">Cell membrane</keyword>
<dbReference type="CDD" id="cd11386">
    <property type="entry name" value="MCP_signal"/>
    <property type="match status" value="1"/>
</dbReference>
<name>A0A494XP82_9BURK</name>
<keyword evidence="7 11" id="KW-0472">Membrane</keyword>
<evidence type="ECO:0000256" key="8">
    <source>
        <dbReference type="ARBA" id="ARBA00023224"/>
    </source>
</evidence>
<dbReference type="GO" id="GO:0007165">
    <property type="term" value="P:signal transduction"/>
    <property type="evidence" value="ECO:0007669"/>
    <property type="project" value="UniProtKB-KW"/>
</dbReference>
<keyword evidence="14" id="KW-1185">Reference proteome</keyword>
<keyword evidence="8 10" id="KW-0807">Transducer</keyword>
<dbReference type="Gene3D" id="1.10.287.950">
    <property type="entry name" value="Methyl-accepting chemotaxis protein"/>
    <property type="match status" value="1"/>
</dbReference>
<organism evidence="13 14">
    <name type="scientific">Trinickia fusca</name>
    <dbReference type="NCBI Taxonomy" id="2419777"/>
    <lineage>
        <taxon>Bacteria</taxon>
        <taxon>Pseudomonadati</taxon>
        <taxon>Pseudomonadota</taxon>
        <taxon>Betaproteobacteria</taxon>
        <taxon>Burkholderiales</taxon>
        <taxon>Burkholderiaceae</taxon>
        <taxon>Trinickia</taxon>
    </lineage>
</organism>
<comment type="subcellular location">
    <subcellularLocation>
        <location evidence="1">Cell inner membrane</location>
        <topology evidence="1">Multi-pass membrane protein</topology>
    </subcellularLocation>
</comment>
<keyword evidence="6 11" id="KW-1133">Transmembrane helix</keyword>
<dbReference type="InterPro" id="IPR003122">
    <property type="entry name" value="Tar_rcpt_lig-bd"/>
</dbReference>
<dbReference type="PRINTS" id="PR00260">
    <property type="entry name" value="CHEMTRNSDUCR"/>
</dbReference>
<dbReference type="PANTHER" id="PTHR43531:SF14">
    <property type="entry name" value="METHYL-ACCEPTING CHEMOTAXIS PROTEIN I-RELATED"/>
    <property type="match status" value="1"/>
</dbReference>
<evidence type="ECO:0000256" key="1">
    <source>
        <dbReference type="ARBA" id="ARBA00004429"/>
    </source>
</evidence>
<evidence type="ECO:0000256" key="4">
    <source>
        <dbReference type="ARBA" id="ARBA00022519"/>
    </source>
</evidence>
<evidence type="ECO:0000256" key="2">
    <source>
        <dbReference type="ARBA" id="ARBA00022475"/>
    </source>
</evidence>
<dbReference type="InterPro" id="IPR051310">
    <property type="entry name" value="MCP_chemotaxis"/>
</dbReference>
<dbReference type="Pfam" id="PF02203">
    <property type="entry name" value="TarH"/>
    <property type="match status" value="1"/>
</dbReference>
<dbReference type="Proteomes" id="UP000280434">
    <property type="component" value="Unassembled WGS sequence"/>
</dbReference>